<dbReference type="SUPFAM" id="SSF68906">
    <property type="entry name" value="SAP domain"/>
    <property type="match status" value="1"/>
</dbReference>
<protein>
    <recommendedName>
        <fullName evidence="4">SAP domain-containing protein</fullName>
    </recommendedName>
</protein>
<keyword evidence="2" id="KW-1133">Transmembrane helix</keyword>
<organism evidence="3">
    <name type="scientific">Amorphochlora amoebiformis</name>
    <dbReference type="NCBI Taxonomy" id="1561963"/>
    <lineage>
        <taxon>Eukaryota</taxon>
        <taxon>Sar</taxon>
        <taxon>Rhizaria</taxon>
        <taxon>Cercozoa</taxon>
        <taxon>Chlorarachniophyceae</taxon>
        <taxon>Amorphochlora</taxon>
    </lineage>
</organism>
<keyword evidence="2" id="KW-0472">Membrane</keyword>
<evidence type="ECO:0000313" key="3">
    <source>
        <dbReference type="EMBL" id="CAD8451448.1"/>
    </source>
</evidence>
<keyword evidence="2" id="KW-0812">Transmembrane</keyword>
<feature type="transmembrane region" description="Helical" evidence="2">
    <location>
        <begin position="288"/>
        <end position="315"/>
    </location>
</feature>
<feature type="region of interest" description="Disordered" evidence="1">
    <location>
        <begin position="113"/>
        <end position="160"/>
    </location>
</feature>
<gene>
    <name evidence="3" type="ORF">LAMO00422_LOCUS10957</name>
</gene>
<evidence type="ECO:0008006" key="4">
    <source>
        <dbReference type="Google" id="ProtNLM"/>
    </source>
</evidence>
<evidence type="ECO:0000256" key="1">
    <source>
        <dbReference type="SAM" id="MobiDB-lite"/>
    </source>
</evidence>
<dbReference type="EMBL" id="HBEM01015903">
    <property type="protein sequence ID" value="CAD8451448.1"/>
    <property type="molecule type" value="Transcribed_RNA"/>
</dbReference>
<evidence type="ECO:0000256" key="2">
    <source>
        <dbReference type="SAM" id="Phobius"/>
    </source>
</evidence>
<proteinExistence type="predicted"/>
<dbReference type="AlphaFoldDB" id="A0A7S0DEB3"/>
<accession>A0A7S0DEB3</accession>
<sequence length="324" mass="35707">MPSRRILCPTSGLILLSIIVLTLRNGWITNEKALGRSVLPSRQACRVQRSALRSSRSLTLKPSLRRRPNLQVRSKPPAELMKAREIKQELDAMGIKYSDCIEKSDLVDRLRQARSGSVDPSLRQPAGSDSSGPSGAEATNSYGSTSSHASSSGYSSQSSAASQSVVEPIVIEPDQEGGYRSSASSGKEDILVEAENVQTGTNTYYSKKSSAWGDYPDSEEFFTRGRAGGSTFESSSKKADEEEPKGFRDMFDKEFPEVKRFFDFFEKPWVKGVMSVLKQPFVAIPLTLFTIFTVLKFLFLLPTLLFVFGLGVLAFSSARNRLGR</sequence>
<feature type="compositionally biased region" description="Low complexity" evidence="1">
    <location>
        <begin position="125"/>
        <end position="160"/>
    </location>
</feature>
<reference evidence="3" key="1">
    <citation type="submission" date="2021-01" db="EMBL/GenBank/DDBJ databases">
        <authorList>
            <person name="Corre E."/>
            <person name="Pelletier E."/>
            <person name="Niang G."/>
            <person name="Scheremetjew M."/>
            <person name="Finn R."/>
            <person name="Kale V."/>
            <person name="Holt S."/>
            <person name="Cochrane G."/>
            <person name="Meng A."/>
            <person name="Brown T."/>
            <person name="Cohen L."/>
        </authorList>
    </citation>
    <scope>NUCLEOTIDE SEQUENCE</scope>
    <source>
        <strain evidence="3">CCMP2058</strain>
    </source>
</reference>
<name>A0A7S0DEB3_9EUKA</name>
<dbReference type="InterPro" id="IPR036361">
    <property type="entry name" value="SAP_dom_sf"/>
</dbReference>